<dbReference type="Gene3D" id="3.40.50.1820">
    <property type="entry name" value="alpha/beta hydrolase"/>
    <property type="match status" value="1"/>
</dbReference>
<dbReference type="Proteomes" id="UP001362999">
    <property type="component" value="Unassembled WGS sequence"/>
</dbReference>
<protein>
    <recommendedName>
        <fullName evidence="3">Carboxylic ester hydrolase</fullName>
        <ecNumber evidence="3">3.1.1.-</ecNumber>
    </recommendedName>
</protein>
<name>A0AAW0DLY5_9AGAR</name>
<evidence type="ECO:0000259" key="4">
    <source>
        <dbReference type="Pfam" id="PF00135"/>
    </source>
</evidence>
<dbReference type="InterPro" id="IPR050309">
    <property type="entry name" value="Type-B_Carboxylest/Lipase"/>
</dbReference>
<dbReference type="PANTHER" id="PTHR11559">
    <property type="entry name" value="CARBOXYLESTERASE"/>
    <property type="match status" value="1"/>
</dbReference>
<comment type="caution">
    <text evidence="5">The sequence shown here is derived from an EMBL/GenBank/DDBJ whole genome shotgun (WGS) entry which is preliminary data.</text>
</comment>
<evidence type="ECO:0000256" key="3">
    <source>
        <dbReference type="RuleBase" id="RU361235"/>
    </source>
</evidence>
<dbReference type="SUPFAM" id="SSF53474">
    <property type="entry name" value="alpha/beta-Hydrolases"/>
    <property type="match status" value="1"/>
</dbReference>
<sequence>MYSLLRAFAAVAVFLTVQVDAAALSTVKLDYGTFTGVTDTTTGIIYFRGIRYADAPVGALRWRAPVTPPTTKLGNVSATNFGAQCIATSQSAVTPSTSEDCLFGNVYVPINTTAKSALPILVYFHGGGFEGGSSNGFPPEHLLQPSTKPLIFVTFNYRLGQFGFLGGTPVHQHGVGNAGLLDQRAGLVWLQRYARSFGGDPRRVTIWGESAGAGSTMFHLVAQGGINGNTLFHQAMVSDSPSLSFLPYYNDAFTENLFSQFAGFVGCSGTSSAIMACLRNAPVDTLASAGSRVLANRTSSFYPFAPITDGRYLIERPVEAFRAGRFARVPVLFGSNTNEGAGWCGGLPNPAANTKSPNATETNIYNCIAGQFSTFTQESFQKAVELYPLADYANTIDLQGQQMYGEMRYICSAVMITGAAKNFGLKSFQYHWDNPNLSSNHGAELVAFFNDRTFEPEDQAVVDAMRQYFTSFVTSGSPVADNSVAWTRSANKDGSPRILLHPGNVTMEKITDALSARCAFWHGISKELKN</sequence>
<dbReference type="EC" id="3.1.1.-" evidence="3"/>
<reference evidence="5 6" key="1">
    <citation type="journal article" date="2024" name="J Genomics">
        <title>Draft genome sequencing and assembly of Favolaschia claudopus CIRM-BRFM 2984 isolated from oak limbs.</title>
        <authorList>
            <person name="Navarro D."/>
            <person name="Drula E."/>
            <person name="Chaduli D."/>
            <person name="Cazenave R."/>
            <person name="Ahrendt S."/>
            <person name="Wang J."/>
            <person name="Lipzen A."/>
            <person name="Daum C."/>
            <person name="Barry K."/>
            <person name="Grigoriev I.V."/>
            <person name="Favel A."/>
            <person name="Rosso M.N."/>
            <person name="Martin F."/>
        </authorList>
    </citation>
    <scope>NUCLEOTIDE SEQUENCE [LARGE SCALE GENOMIC DNA]</scope>
    <source>
        <strain evidence="5 6">CIRM-BRFM 2984</strain>
    </source>
</reference>
<organism evidence="5 6">
    <name type="scientific">Favolaschia claudopus</name>
    <dbReference type="NCBI Taxonomy" id="2862362"/>
    <lineage>
        <taxon>Eukaryota</taxon>
        <taxon>Fungi</taxon>
        <taxon>Dikarya</taxon>
        <taxon>Basidiomycota</taxon>
        <taxon>Agaricomycotina</taxon>
        <taxon>Agaricomycetes</taxon>
        <taxon>Agaricomycetidae</taxon>
        <taxon>Agaricales</taxon>
        <taxon>Marasmiineae</taxon>
        <taxon>Mycenaceae</taxon>
        <taxon>Favolaschia</taxon>
    </lineage>
</organism>
<evidence type="ECO:0000256" key="1">
    <source>
        <dbReference type="ARBA" id="ARBA00005964"/>
    </source>
</evidence>
<dbReference type="EMBL" id="JAWWNJ010000006">
    <property type="protein sequence ID" value="KAK7053746.1"/>
    <property type="molecule type" value="Genomic_DNA"/>
</dbReference>
<comment type="similarity">
    <text evidence="1 3">Belongs to the type-B carboxylesterase/lipase family.</text>
</comment>
<evidence type="ECO:0000313" key="5">
    <source>
        <dbReference type="EMBL" id="KAK7053746.1"/>
    </source>
</evidence>
<feature type="domain" description="Carboxylesterase type B" evidence="4">
    <location>
        <begin position="26"/>
        <end position="501"/>
    </location>
</feature>
<feature type="signal peptide" evidence="3">
    <location>
        <begin position="1"/>
        <end position="21"/>
    </location>
</feature>
<dbReference type="InterPro" id="IPR029058">
    <property type="entry name" value="AB_hydrolase_fold"/>
</dbReference>
<dbReference type="Pfam" id="PF00135">
    <property type="entry name" value="COesterase"/>
    <property type="match status" value="1"/>
</dbReference>
<keyword evidence="3" id="KW-0732">Signal</keyword>
<evidence type="ECO:0000313" key="6">
    <source>
        <dbReference type="Proteomes" id="UP001362999"/>
    </source>
</evidence>
<dbReference type="AlphaFoldDB" id="A0AAW0DLY5"/>
<keyword evidence="2 3" id="KW-0378">Hydrolase</keyword>
<proteinExistence type="inferred from homology"/>
<accession>A0AAW0DLY5</accession>
<dbReference type="InterPro" id="IPR002018">
    <property type="entry name" value="CarbesteraseB"/>
</dbReference>
<dbReference type="GO" id="GO:0016787">
    <property type="term" value="F:hydrolase activity"/>
    <property type="evidence" value="ECO:0007669"/>
    <property type="project" value="UniProtKB-KW"/>
</dbReference>
<keyword evidence="6" id="KW-1185">Reference proteome</keyword>
<dbReference type="PROSITE" id="PS00122">
    <property type="entry name" value="CARBOXYLESTERASE_B_1"/>
    <property type="match status" value="1"/>
</dbReference>
<dbReference type="InterPro" id="IPR019826">
    <property type="entry name" value="Carboxylesterase_B_AS"/>
</dbReference>
<evidence type="ECO:0000256" key="2">
    <source>
        <dbReference type="ARBA" id="ARBA00022801"/>
    </source>
</evidence>
<feature type="chain" id="PRO_5043110313" description="Carboxylic ester hydrolase" evidence="3">
    <location>
        <begin position="22"/>
        <end position="530"/>
    </location>
</feature>
<gene>
    <name evidence="5" type="ORF">R3P38DRAFT_2851898</name>
</gene>